<feature type="region of interest" description="Disordered" evidence="1">
    <location>
        <begin position="1"/>
        <end position="45"/>
    </location>
</feature>
<protein>
    <submittedName>
        <fullName evidence="2">Uncharacterized protein</fullName>
    </submittedName>
</protein>
<name>A0A2C9LUQ3_BIOGL</name>
<feature type="compositionally biased region" description="Polar residues" evidence="1">
    <location>
        <begin position="8"/>
        <end position="19"/>
    </location>
</feature>
<evidence type="ECO:0000256" key="1">
    <source>
        <dbReference type="SAM" id="MobiDB-lite"/>
    </source>
</evidence>
<dbReference type="Proteomes" id="UP000076420">
    <property type="component" value="Unassembled WGS sequence"/>
</dbReference>
<sequence length="146" mass="15867">KISHTERLSSSSIEGNSSMKESKDDSRSLSLLKKETSSGNFLSEPQKLRCASTSELYSDNVSSVHNVLMEYSTIKTQETLPTLTLPEGSLLLSSSEITNKSIKVDLRPGHSSKMPLLSPPGLTKRLRSGSESGISHTLQAADNKEM</sequence>
<reference evidence="2" key="1">
    <citation type="submission" date="2020-05" db="UniProtKB">
        <authorList>
            <consortium name="EnsemblMetazoa"/>
        </authorList>
    </citation>
    <scope>IDENTIFICATION</scope>
    <source>
        <strain evidence="2">BB02</strain>
    </source>
</reference>
<feature type="compositionally biased region" description="Basic and acidic residues" evidence="1">
    <location>
        <begin position="20"/>
        <end position="36"/>
    </location>
</feature>
<dbReference type="VEuPathDB" id="VectorBase:BGLAX_049134"/>
<feature type="region of interest" description="Disordered" evidence="1">
    <location>
        <begin position="106"/>
        <end position="146"/>
    </location>
</feature>
<proteinExistence type="predicted"/>
<dbReference type="KEGG" id="bgt:106073801"/>
<accession>A0A2C9LUQ3</accession>
<feature type="compositionally biased region" description="Polar residues" evidence="1">
    <location>
        <begin position="129"/>
        <end position="140"/>
    </location>
</feature>
<organism evidence="2 3">
    <name type="scientific">Biomphalaria glabrata</name>
    <name type="common">Bloodfluke planorb</name>
    <name type="synonym">Freshwater snail</name>
    <dbReference type="NCBI Taxonomy" id="6526"/>
    <lineage>
        <taxon>Eukaryota</taxon>
        <taxon>Metazoa</taxon>
        <taxon>Spiralia</taxon>
        <taxon>Lophotrochozoa</taxon>
        <taxon>Mollusca</taxon>
        <taxon>Gastropoda</taxon>
        <taxon>Heterobranchia</taxon>
        <taxon>Euthyneura</taxon>
        <taxon>Panpulmonata</taxon>
        <taxon>Hygrophila</taxon>
        <taxon>Lymnaeoidea</taxon>
        <taxon>Planorbidae</taxon>
        <taxon>Biomphalaria</taxon>
    </lineage>
</organism>
<dbReference type="EnsemblMetazoa" id="BGLB035179-RA">
    <property type="protein sequence ID" value="BGLB035179-PA"/>
    <property type="gene ID" value="BGLB035179"/>
</dbReference>
<dbReference type="AlphaFoldDB" id="A0A2C9LUQ3"/>
<dbReference type="OrthoDB" id="6160214at2759"/>
<dbReference type="VEuPathDB" id="VectorBase:BGLB035179"/>
<evidence type="ECO:0000313" key="2">
    <source>
        <dbReference type="EnsemblMetazoa" id="BGLB035179-PA"/>
    </source>
</evidence>
<evidence type="ECO:0000313" key="3">
    <source>
        <dbReference type="Proteomes" id="UP000076420"/>
    </source>
</evidence>
<gene>
    <name evidence="2" type="primary">106073801</name>
</gene>